<dbReference type="Pfam" id="PF04024">
    <property type="entry name" value="PspC"/>
    <property type="match status" value="1"/>
</dbReference>
<keyword evidence="5" id="KW-1133">Transmembrane helix</keyword>
<feature type="transmembrane region" description="Helical" evidence="5">
    <location>
        <begin position="189"/>
        <end position="212"/>
    </location>
</feature>
<keyword evidence="5" id="KW-0472">Membrane</keyword>
<dbReference type="InterPro" id="IPR003594">
    <property type="entry name" value="HATPase_dom"/>
</dbReference>
<feature type="transmembrane region" description="Helical" evidence="5">
    <location>
        <begin position="39"/>
        <end position="62"/>
    </location>
</feature>
<keyword evidence="2" id="KW-0418">Kinase</keyword>
<accession>A0A0U4BEV6</accession>
<name>A0A0U4BEV6_9ACTN</name>
<dbReference type="SUPFAM" id="SSF55874">
    <property type="entry name" value="ATPase domain of HSP90 chaperone/DNA topoisomerase II/histidine kinase"/>
    <property type="match status" value="1"/>
</dbReference>
<dbReference type="InterPro" id="IPR050482">
    <property type="entry name" value="Sensor_HK_TwoCompSys"/>
</dbReference>
<keyword evidence="5" id="KW-0812">Transmembrane</keyword>
<dbReference type="GO" id="GO:0016301">
    <property type="term" value="F:kinase activity"/>
    <property type="evidence" value="ECO:0007669"/>
    <property type="project" value="UniProtKB-KW"/>
</dbReference>
<dbReference type="InterPro" id="IPR007168">
    <property type="entry name" value="Phageshock_PspC_N"/>
</dbReference>
<dbReference type="OrthoDB" id="3534856at2"/>
<dbReference type="CDD" id="cd16917">
    <property type="entry name" value="HATPase_UhpB-NarQ-NarX-like"/>
    <property type="match status" value="1"/>
</dbReference>
<dbReference type="SMART" id="SM00387">
    <property type="entry name" value="HATPase_c"/>
    <property type="match status" value="1"/>
</dbReference>
<evidence type="ECO:0000256" key="1">
    <source>
        <dbReference type="ARBA" id="ARBA00022679"/>
    </source>
</evidence>
<dbReference type="RefSeq" id="WP_067854839.1">
    <property type="nucleotide sequence ID" value="NZ_CP011502.1"/>
</dbReference>
<feature type="region of interest" description="Disordered" evidence="4">
    <location>
        <begin position="384"/>
        <end position="416"/>
    </location>
</feature>
<dbReference type="InterPro" id="IPR036890">
    <property type="entry name" value="HATPase_C_sf"/>
</dbReference>
<feature type="transmembrane region" description="Helical" evidence="5">
    <location>
        <begin position="119"/>
        <end position="138"/>
    </location>
</feature>
<dbReference type="AlphaFoldDB" id="A0A0U4BEV6"/>
<protein>
    <recommendedName>
        <fullName evidence="6">Histidine kinase/HSP90-like ATPase domain-containing protein</fullName>
    </recommendedName>
</protein>
<evidence type="ECO:0000256" key="2">
    <source>
        <dbReference type="ARBA" id="ARBA00022777"/>
    </source>
</evidence>
<dbReference type="Proteomes" id="UP000067689">
    <property type="component" value="Chromosome"/>
</dbReference>
<evidence type="ECO:0000313" key="8">
    <source>
        <dbReference type="Proteomes" id="UP000067689"/>
    </source>
</evidence>
<sequence>MSQTVAPSRPARRAFRPADRRVVGGVAAGVAEHLDVPVLWVRVGFVVTTWLNGAGVVAYLLLWRFLPLRRPELSPGLESATRRGLRPVGRPGPVEVLQTVAVVAVGAGVLLLVHGGGPFGLSPVLPLLVVVVGVAVVWRQIDDASWQSWFTRTTGAGFVLRVAAGLALVGFGVLYLITQERGLSGVGDVGVALLVAVLGFLLLLGPWIVSLVTDLGSERRERIRSQERADVAAHLHDSVLQTLALLQKNASDPAAVATLARRQERELRSWLYGEEELPGDSWAAALRDVRADVEETHRIAVELVVVGDVPLDAGLVAVVRAAREAVVNAAKHAGVDRVDVYAEVGRGVVEVYVRDRGTGFDPDAIADDRMGVRGSIIGRVENHGGTARVRSGPDGTEVALTMPLSPPPAAGPEEPR</sequence>
<organism evidence="7 8">
    <name type="scientific">Aeromicrobium erythreum</name>
    <dbReference type="NCBI Taxonomy" id="2041"/>
    <lineage>
        <taxon>Bacteria</taxon>
        <taxon>Bacillati</taxon>
        <taxon>Actinomycetota</taxon>
        <taxon>Actinomycetes</taxon>
        <taxon>Propionibacteriales</taxon>
        <taxon>Nocardioidaceae</taxon>
        <taxon>Aeromicrobium</taxon>
    </lineage>
</organism>
<feature type="domain" description="Histidine kinase/HSP90-like ATPase" evidence="6">
    <location>
        <begin position="313"/>
        <end position="406"/>
    </location>
</feature>
<keyword evidence="8" id="KW-1185">Reference proteome</keyword>
<dbReference type="PANTHER" id="PTHR24421">
    <property type="entry name" value="NITRATE/NITRITE SENSOR PROTEIN NARX-RELATED"/>
    <property type="match status" value="1"/>
</dbReference>
<keyword evidence="3" id="KW-0902">Two-component regulatory system</keyword>
<keyword evidence="1" id="KW-0808">Transferase</keyword>
<dbReference type="GO" id="GO:0000160">
    <property type="term" value="P:phosphorelay signal transduction system"/>
    <property type="evidence" value="ECO:0007669"/>
    <property type="project" value="UniProtKB-KW"/>
</dbReference>
<feature type="transmembrane region" description="Helical" evidence="5">
    <location>
        <begin position="158"/>
        <end position="177"/>
    </location>
</feature>
<dbReference type="PATRIC" id="fig|2041.4.peg.796"/>
<reference evidence="7 8" key="1">
    <citation type="journal article" date="1991" name="Int. J. Syst. Bacteriol.">
        <title>Description of the erythromycin-producing bacterium Arthrobacter sp. strain NRRL B-3381 as Aeromicrobium erythreum gen. nov., sp. nov.</title>
        <authorList>
            <person name="Miller E.S."/>
            <person name="Woese C.R."/>
            <person name="Brenner S."/>
        </authorList>
    </citation>
    <scope>NUCLEOTIDE SEQUENCE [LARGE SCALE GENOMIC DNA]</scope>
    <source>
        <strain evidence="7 8">AR18</strain>
    </source>
</reference>
<evidence type="ECO:0000256" key="5">
    <source>
        <dbReference type="SAM" id="Phobius"/>
    </source>
</evidence>
<evidence type="ECO:0000256" key="3">
    <source>
        <dbReference type="ARBA" id="ARBA00023012"/>
    </source>
</evidence>
<dbReference type="STRING" id="2041.AERYTH_03815"/>
<proteinExistence type="predicted"/>
<dbReference type="Gene3D" id="3.30.565.10">
    <property type="entry name" value="Histidine kinase-like ATPase, C-terminal domain"/>
    <property type="match status" value="1"/>
</dbReference>
<evidence type="ECO:0000259" key="6">
    <source>
        <dbReference type="SMART" id="SM00387"/>
    </source>
</evidence>
<dbReference type="PANTHER" id="PTHR24421:SF61">
    <property type="entry name" value="OXYGEN SENSOR HISTIDINE KINASE NREB"/>
    <property type="match status" value="1"/>
</dbReference>
<dbReference type="EMBL" id="CP011502">
    <property type="protein sequence ID" value="ALX03889.1"/>
    <property type="molecule type" value="Genomic_DNA"/>
</dbReference>
<evidence type="ECO:0000256" key="4">
    <source>
        <dbReference type="SAM" id="MobiDB-lite"/>
    </source>
</evidence>
<evidence type="ECO:0000313" key="7">
    <source>
        <dbReference type="EMBL" id="ALX03889.1"/>
    </source>
</evidence>
<gene>
    <name evidence="7" type="ORF">AERYTH_03815</name>
</gene>
<dbReference type="KEGG" id="aer:AERYTH_03815"/>
<feature type="transmembrane region" description="Helical" evidence="5">
    <location>
        <begin position="92"/>
        <end position="113"/>
    </location>
</feature>
<dbReference type="Pfam" id="PF02518">
    <property type="entry name" value="HATPase_c"/>
    <property type="match status" value="1"/>
</dbReference>